<evidence type="ECO:0000256" key="1">
    <source>
        <dbReference type="SAM" id="Phobius"/>
    </source>
</evidence>
<gene>
    <name evidence="3" type="ORF">AXA84_0306</name>
    <name evidence="2" type="ORF">AXA84_0465</name>
</gene>
<feature type="transmembrane region" description="Helical" evidence="1">
    <location>
        <begin position="43"/>
        <end position="60"/>
    </location>
</feature>
<reference evidence="2 4" key="1">
    <citation type="submission" date="2016-02" db="EMBL/GenBank/DDBJ databases">
        <title>A draft genome sequence of Candidatus Phytoplasma oryzae strain Mbita1, the causative agent of Napier Grass stunt disease in Kenya.</title>
        <authorList>
            <person name="Fischer A."/>
            <person name="Santa-Cruz I."/>
            <person name="Wambua L."/>
            <person name="Olds C."/>
            <person name="Midega C."/>
            <person name="Dickinson M."/>
            <person name="Kawicha P."/>
            <person name="Khan Z."/>
            <person name="Masiga D."/>
            <person name="Jores J."/>
            <person name="Bernd S."/>
        </authorList>
    </citation>
    <scope>NUCLEOTIDE SEQUENCE [LARGE SCALE GENOMIC DNA]</scope>
    <source>
        <strain evidence="2">Mbita1</strain>
    </source>
</reference>
<protein>
    <submittedName>
        <fullName evidence="2">Uncharacterized protein</fullName>
    </submittedName>
</protein>
<feature type="transmembrane region" description="Helical" evidence="1">
    <location>
        <begin position="122"/>
        <end position="141"/>
    </location>
</feature>
<feature type="transmembrane region" description="Helical" evidence="1">
    <location>
        <begin position="95"/>
        <end position="116"/>
    </location>
</feature>
<keyword evidence="1" id="KW-1133">Transmembrane helix</keyword>
<dbReference type="EMBL" id="LTBM01000009">
    <property type="protein sequence ID" value="KXT29180.1"/>
    <property type="molecule type" value="Genomic_DNA"/>
</dbReference>
<feature type="transmembrane region" description="Helical" evidence="1">
    <location>
        <begin position="12"/>
        <end position="31"/>
    </location>
</feature>
<evidence type="ECO:0000313" key="3">
    <source>
        <dbReference type="EMBL" id="KXT29180.1"/>
    </source>
</evidence>
<sequence>MNNMKVKKNFFQILFFLFLTILILCLIYYKNFFIINYFLKNKYLNIFLGVCILIFNIYFFVLPENFVIGGLESNLIFLDKVFFYKKKQKKQKFFFSKNNNIIIIRILIILIFGYLLKDVPNFFISTVIINLFFAFVIKILEKLKIKRTFFIDRMPFFLKKNIFWKLFFLSLFLGINIGFSCGLIFVNNASTGGTDVIFSFIRYHFHLKKIKILLILTDGIMIVFSFFIDLKRQIDQKKNIILKYISSFAIFVIAIFVIDYILKK</sequence>
<dbReference type="EMBL" id="LTBM01000025">
    <property type="protein sequence ID" value="KXT29023.1"/>
    <property type="molecule type" value="Genomic_DNA"/>
</dbReference>
<dbReference type="PATRIC" id="fig|203274.3.peg.315"/>
<dbReference type="Pfam" id="PF02588">
    <property type="entry name" value="YitT_membrane"/>
    <property type="match status" value="1"/>
</dbReference>
<keyword evidence="1" id="KW-0812">Transmembrane</keyword>
<evidence type="ECO:0000313" key="2">
    <source>
        <dbReference type="EMBL" id="KXT29023.1"/>
    </source>
</evidence>
<feature type="transmembrane region" description="Helical" evidence="1">
    <location>
        <begin position="240"/>
        <end position="262"/>
    </location>
</feature>
<dbReference type="Proteomes" id="UP000070069">
    <property type="component" value="Unassembled WGS sequence"/>
</dbReference>
<name>A0A139JPW7_9MOLU</name>
<organism evidence="2 4">
    <name type="scientific">Candidatus Phytoplasma oryzae</name>
    <dbReference type="NCBI Taxonomy" id="203274"/>
    <lineage>
        <taxon>Bacteria</taxon>
        <taxon>Bacillati</taxon>
        <taxon>Mycoplasmatota</taxon>
        <taxon>Mollicutes</taxon>
        <taxon>Acholeplasmatales</taxon>
        <taxon>Acholeplasmataceae</taxon>
        <taxon>Candidatus Phytoplasma</taxon>
        <taxon>16SrXI (Rice yellow dwarf group)</taxon>
    </lineage>
</organism>
<proteinExistence type="predicted"/>
<accession>A0A139JPW7</accession>
<comment type="caution">
    <text evidence="2">The sequence shown here is derived from an EMBL/GenBank/DDBJ whole genome shotgun (WGS) entry which is preliminary data.</text>
</comment>
<dbReference type="AlphaFoldDB" id="A0A139JPW7"/>
<evidence type="ECO:0000313" key="4">
    <source>
        <dbReference type="Proteomes" id="UP000070069"/>
    </source>
</evidence>
<dbReference type="InterPro" id="IPR003740">
    <property type="entry name" value="YitT"/>
</dbReference>
<feature type="transmembrane region" description="Helical" evidence="1">
    <location>
        <begin position="210"/>
        <end position="228"/>
    </location>
</feature>
<feature type="transmembrane region" description="Helical" evidence="1">
    <location>
        <begin position="162"/>
        <end position="186"/>
    </location>
</feature>
<keyword evidence="1" id="KW-0472">Membrane</keyword>